<feature type="compositionally biased region" description="Basic and acidic residues" evidence="7">
    <location>
        <begin position="216"/>
        <end position="233"/>
    </location>
</feature>
<keyword evidence="3 6" id="KW-0103">Bromodomain</keyword>
<evidence type="ECO:0000256" key="5">
    <source>
        <dbReference type="ARBA" id="ARBA00023242"/>
    </source>
</evidence>
<feature type="domain" description="Bromo" evidence="8">
    <location>
        <begin position="346"/>
        <end position="408"/>
    </location>
</feature>
<gene>
    <name evidence="9" type="ORF">niasHT_001582</name>
</gene>
<evidence type="ECO:0000256" key="2">
    <source>
        <dbReference type="ARBA" id="ARBA00023015"/>
    </source>
</evidence>
<dbReference type="PANTHER" id="PTHR22881:SF27">
    <property type="entry name" value="BROMODOMAIN CONTAINING 7_9"/>
    <property type="match status" value="1"/>
</dbReference>
<dbReference type="InterPro" id="IPR001487">
    <property type="entry name" value="Bromodomain"/>
</dbReference>
<protein>
    <recommendedName>
        <fullName evidence="8">Bromo domain-containing protein</fullName>
    </recommendedName>
</protein>
<dbReference type="AlphaFoldDB" id="A0ABD2MB42"/>
<evidence type="ECO:0000256" key="3">
    <source>
        <dbReference type="ARBA" id="ARBA00023117"/>
    </source>
</evidence>
<dbReference type="PANTHER" id="PTHR22881">
    <property type="entry name" value="BROMODOMAIN CONTAINING PROTEIN"/>
    <property type="match status" value="1"/>
</dbReference>
<dbReference type="EMBL" id="JBICBT010000064">
    <property type="protein sequence ID" value="KAL3124745.1"/>
    <property type="molecule type" value="Genomic_DNA"/>
</dbReference>
<dbReference type="SUPFAM" id="SSF47370">
    <property type="entry name" value="Bromodomain"/>
    <property type="match status" value="1"/>
</dbReference>
<keyword evidence="5" id="KW-0539">Nucleus</keyword>
<feature type="compositionally biased region" description="Polar residues" evidence="7">
    <location>
        <begin position="284"/>
        <end position="296"/>
    </location>
</feature>
<reference evidence="9 10" key="1">
    <citation type="submission" date="2024-10" db="EMBL/GenBank/DDBJ databases">
        <authorList>
            <person name="Kim D."/>
        </authorList>
    </citation>
    <scope>NUCLEOTIDE SEQUENCE [LARGE SCALE GENOMIC DNA]</scope>
    <source>
        <strain evidence="9">BH-2024</strain>
    </source>
</reference>
<sequence length="735" mass="82950">MSSNSSDRQNEEEEAQGKRRLVSITPFPRFYRLHLRHLVTDFPVIRRIIGWAGKNFARRSNRIELAVVSDLDHDRKWRTERRRGAVFSTGVASSSAPKFLPCSQWDDSLFVVLQTMGIVVPMLYFADRLTMSSALVFVSSTGWLYLVSAKDKLNELQLRQQTMSYDPYLSGTSSNVRRLLGAPPSLSRDVITKSFVKLDCSHEASLGTECSGEESEAAKTADETEGELRPSQRDEEEENGTTGKRQQKRRKRRIRLTEIGPKAKKKAERREKLMAEKKNEVQEETNPTETHCQSSKMSPPLLEMENELGQNPPNKVKPSPHFFTPFQLLCDNLIRKFMAKDPENYFAQPVTELEAPGYHSIVDYPMSFSTIHDKIENNMYLNLDQFKSDICLVSDNAMLYNNTGSVYFLAAQKLKVLAKYYFSEKYLLFLVYSLPFGKALTEEQLGIRLRRKEEQTPRQLKEKSGRERLLPFLSDSQKTEEILNTAPVKIKDRLTGRRPCQIAYLDNREGAFALNVLTETATTKLTLGDHVKPLGKGNPGICAPFEPRICSDYLVSYTNPGPFASFAPHFDLTWATMSKRDSDLLLSCYGDRDNVTDATALRQMVSNSGTPTSDLVESMLNDLTDNEHSRTIALLGNTSVGEAPDKALHKTGKMIEDLASLQHNRLSKPIQPTLSEAIKPDESEIQLAEEIVQGLGRHVVQLGAKPVDLIQSPLLHQALGLDVDDYNVLSEFLEV</sequence>
<dbReference type="InterPro" id="IPR051831">
    <property type="entry name" value="Bromodomain_contain_prot"/>
</dbReference>
<dbReference type="InterPro" id="IPR036427">
    <property type="entry name" value="Bromodomain-like_sf"/>
</dbReference>
<dbReference type="GO" id="GO:0005634">
    <property type="term" value="C:nucleus"/>
    <property type="evidence" value="ECO:0007669"/>
    <property type="project" value="UniProtKB-SubCell"/>
</dbReference>
<evidence type="ECO:0000256" key="6">
    <source>
        <dbReference type="PROSITE-ProRule" id="PRU00035"/>
    </source>
</evidence>
<evidence type="ECO:0000313" key="9">
    <source>
        <dbReference type="EMBL" id="KAL3124745.1"/>
    </source>
</evidence>
<evidence type="ECO:0000256" key="4">
    <source>
        <dbReference type="ARBA" id="ARBA00023163"/>
    </source>
</evidence>
<keyword evidence="10" id="KW-1185">Reference proteome</keyword>
<evidence type="ECO:0000256" key="1">
    <source>
        <dbReference type="ARBA" id="ARBA00004123"/>
    </source>
</evidence>
<name>A0ABD2MB42_9BILA</name>
<dbReference type="SMART" id="SM00297">
    <property type="entry name" value="BROMO"/>
    <property type="match status" value="1"/>
</dbReference>
<dbReference type="Gene3D" id="1.20.920.10">
    <property type="entry name" value="Bromodomain-like"/>
    <property type="match status" value="1"/>
</dbReference>
<evidence type="ECO:0000259" key="8">
    <source>
        <dbReference type="PROSITE" id="PS50014"/>
    </source>
</evidence>
<feature type="compositionally biased region" description="Basic and acidic residues" evidence="7">
    <location>
        <begin position="268"/>
        <end position="281"/>
    </location>
</feature>
<dbReference type="PROSITE" id="PS50014">
    <property type="entry name" value="BROMODOMAIN_2"/>
    <property type="match status" value="1"/>
</dbReference>
<feature type="compositionally biased region" description="Basic residues" evidence="7">
    <location>
        <begin position="245"/>
        <end position="254"/>
    </location>
</feature>
<keyword evidence="4" id="KW-0804">Transcription</keyword>
<feature type="region of interest" description="Disordered" evidence="7">
    <location>
        <begin position="206"/>
        <end position="296"/>
    </location>
</feature>
<evidence type="ECO:0000313" key="10">
    <source>
        <dbReference type="Proteomes" id="UP001620626"/>
    </source>
</evidence>
<dbReference type="Pfam" id="PF12024">
    <property type="entry name" value="DUF3512"/>
    <property type="match status" value="1"/>
</dbReference>
<comment type="subcellular location">
    <subcellularLocation>
        <location evidence="1">Nucleus</location>
    </subcellularLocation>
</comment>
<dbReference type="PRINTS" id="PR00503">
    <property type="entry name" value="BROMODOMAIN"/>
</dbReference>
<dbReference type="Pfam" id="PF00439">
    <property type="entry name" value="Bromodomain"/>
    <property type="match status" value="1"/>
</dbReference>
<dbReference type="Proteomes" id="UP001620626">
    <property type="component" value="Unassembled WGS sequence"/>
</dbReference>
<keyword evidence="2" id="KW-0805">Transcription regulation</keyword>
<dbReference type="InterPro" id="IPR021900">
    <property type="entry name" value="DUF3512"/>
</dbReference>
<proteinExistence type="predicted"/>
<evidence type="ECO:0000256" key="7">
    <source>
        <dbReference type="SAM" id="MobiDB-lite"/>
    </source>
</evidence>
<organism evidence="9 10">
    <name type="scientific">Heterodera trifolii</name>
    <dbReference type="NCBI Taxonomy" id="157864"/>
    <lineage>
        <taxon>Eukaryota</taxon>
        <taxon>Metazoa</taxon>
        <taxon>Ecdysozoa</taxon>
        <taxon>Nematoda</taxon>
        <taxon>Chromadorea</taxon>
        <taxon>Rhabditida</taxon>
        <taxon>Tylenchina</taxon>
        <taxon>Tylenchomorpha</taxon>
        <taxon>Tylenchoidea</taxon>
        <taxon>Heteroderidae</taxon>
        <taxon>Heteroderinae</taxon>
        <taxon>Heterodera</taxon>
    </lineage>
</organism>
<comment type="caution">
    <text evidence="9">The sequence shown here is derived from an EMBL/GenBank/DDBJ whole genome shotgun (WGS) entry which is preliminary data.</text>
</comment>
<accession>A0ABD2MB42</accession>